<feature type="domain" description="Casparian strip membrane protein" evidence="9">
    <location>
        <begin position="34"/>
        <end position="170"/>
    </location>
</feature>
<evidence type="ECO:0000256" key="8">
    <source>
        <dbReference type="RuleBase" id="RU361233"/>
    </source>
</evidence>
<keyword evidence="5 8" id="KW-0812">Transmembrane</keyword>
<feature type="transmembrane region" description="Helical" evidence="8">
    <location>
        <begin position="71"/>
        <end position="91"/>
    </location>
</feature>
<proteinExistence type="inferred from homology"/>
<gene>
    <name evidence="10" type="ORF">CEURO_LOCUS2199</name>
</gene>
<evidence type="ECO:0000256" key="2">
    <source>
        <dbReference type="ARBA" id="ARBA00007651"/>
    </source>
</evidence>
<dbReference type="Pfam" id="PF04535">
    <property type="entry name" value="CASP_dom"/>
    <property type="match status" value="1"/>
</dbReference>
<evidence type="ECO:0000256" key="3">
    <source>
        <dbReference type="ARBA" id="ARBA00011489"/>
    </source>
</evidence>
<dbReference type="OrthoDB" id="1907587at2759"/>
<dbReference type="AlphaFoldDB" id="A0A9P1DYH2"/>
<sequence length="194" mass="21072">MASIQHPNNSNGAASPMPRVHPQFSTVSVQKLRRVNLIMLVFRFGAFCFSLAAAIFMFSNSHGSGSPSWHNFGAFRFVAVANGIVGLYSLFEVGASVWEISRDATVFPEPVQVWFDFGHDQVFAYMLLSAGAAGAAFGRTLANSETCTEENAFCIQSYISIGLGFAGFIFLGLSSLMSGYRVVCFILYGSRYPA</sequence>
<reference evidence="10" key="1">
    <citation type="submission" date="2022-07" db="EMBL/GenBank/DDBJ databases">
        <authorList>
            <person name="Macas J."/>
            <person name="Novak P."/>
            <person name="Neumann P."/>
        </authorList>
    </citation>
    <scope>NUCLEOTIDE SEQUENCE</scope>
</reference>
<dbReference type="PANTHER" id="PTHR33573:SF56">
    <property type="entry name" value="CASP-LIKE PROTEIN 4C1"/>
    <property type="match status" value="1"/>
</dbReference>
<dbReference type="InterPro" id="IPR006702">
    <property type="entry name" value="CASP_dom"/>
</dbReference>
<dbReference type="PANTHER" id="PTHR33573">
    <property type="entry name" value="CASP-LIKE PROTEIN 4A4"/>
    <property type="match status" value="1"/>
</dbReference>
<evidence type="ECO:0000256" key="5">
    <source>
        <dbReference type="ARBA" id="ARBA00022692"/>
    </source>
</evidence>
<keyword evidence="11" id="KW-1185">Reference proteome</keyword>
<comment type="caution">
    <text evidence="8">Lacks conserved residue(s) required for the propagation of feature annotation.</text>
</comment>
<name>A0A9P1DYH2_CUSEU</name>
<keyword evidence="6 8" id="KW-1133">Transmembrane helix</keyword>
<evidence type="ECO:0000259" key="9">
    <source>
        <dbReference type="Pfam" id="PF04535"/>
    </source>
</evidence>
<protein>
    <recommendedName>
        <fullName evidence="8">CASP-like protein</fullName>
    </recommendedName>
</protein>
<evidence type="ECO:0000256" key="7">
    <source>
        <dbReference type="ARBA" id="ARBA00023136"/>
    </source>
</evidence>
<comment type="similarity">
    <text evidence="2 8">Belongs to the Casparian strip membrane proteins (CASP) family.</text>
</comment>
<evidence type="ECO:0000313" key="10">
    <source>
        <dbReference type="EMBL" id="CAH9065317.1"/>
    </source>
</evidence>
<dbReference type="GO" id="GO:0005886">
    <property type="term" value="C:plasma membrane"/>
    <property type="evidence" value="ECO:0007669"/>
    <property type="project" value="UniProtKB-SubCell"/>
</dbReference>
<evidence type="ECO:0000256" key="1">
    <source>
        <dbReference type="ARBA" id="ARBA00004651"/>
    </source>
</evidence>
<feature type="transmembrane region" description="Helical" evidence="8">
    <location>
        <begin position="37"/>
        <end position="59"/>
    </location>
</feature>
<comment type="subunit">
    <text evidence="3 8">Homodimer and heterodimers.</text>
</comment>
<organism evidence="10 11">
    <name type="scientific">Cuscuta europaea</name>
    <name type="common">European dodder</name>
    <dbReference type="NCBI Taxonomy" id="41803"/>
    <lineage>
        <taxon>Eukaryota</taxon>
        <taxon>Viridiplantae</taxon>
        <taxon>Streptophyta</taxon>
        <taxon>Embryophyta</taxon>
        <taxon>Tracheophyta</taxon>
        <taxon>Spermatophyta</taxon>
        <taxon>Magnoliopsida</taxon>
        <taxon>eudicotyledons</taxon>
        <taxon>Gunneridae</taxon>
        <taxon>Pentapetalae</taxon>
        <taxon>asterids</taxon>
        <taxon>lamiids</taxon>
        <taxon>Solanales</taxon>
        <taxon>Convolvulaceae</taxon>
        <taxon>Cuscuteae</taxon>
        <taxon>Cuscuta</taxon>
        <taxon>Cuscuta subgen. Cuscuta</taxon>
    </lineage>
</organism>
<feature type="transmembrane region" description="Helical" evidence="8">
    <location>
        <begin position="163"/>
        <end position="188"/>
    </location>
</feature>
<accession>A0A9P1DYH2</accession>
<evidence type="ECO:0000256" key="6">
    <source>
        <dbReference type="ARBA" id="ARBA00022989"/>
    </source>
</evidence>
<comment type="subcellular location">
    <subcellularLocation>
        <location evidence="1 8">Cell membrane</location>
        <topology evidence="1 8">Multi-pass membrane protein</topology>
    </subcellularLocation>
</comment>
<dbReference type="EMBL" id="CAMAPE010000005">
    <property type="protein sequence ID" value="CAH9065317.1"/>
    <property type="molecule type" value="Genomic_DNA"/>
</dbReference>
<keyword evidence="4 8" id="KW-1003">Cell membrane</keyword>
<keyword evidence="7 8" id="KW-0472">Membrane</keyword>
<evidence type="ECO:0000313" key="11">
    <source>
        <dbReference type="Proteomes" id="UP001152484"/>
    </source>
</evidence>
<evidence type="ECO:0000256" key="4">
    <source>
        <dbReference type="ARBA" id="ARBA00022475"/>
    </source>
</evidence>
<dbReference type="Proteomes" id="UP001152484">
    <property type="component" value="Unassembled WGS sequence"/>
</dbReference>
<comment type="caution">
    <text evidence="10">The sequence shown here is derived from an EMBL/GenBank/DDBJ whole genome shotgun (WGS) entry which is preliminary data.</text>
</comment>